<dbReference type="EMBL" id="CP121694">
    <property type="protein sequence ID" value="WRO21595.1"/>
    <property type="molecule type" value="Genomic_DNA"/>
</dbReference>
<evidence type="ECO:0000256" key="2">
    <source>
        <dbReference type="ARBA" id="ARBA00012502"/>
    </source>
</evidence>
<keyword evidence="8" id="KW-1185">Reference proteome</keyword>
<evidence type="ECO:0000313" key="8">
    <source>
        <dbReference type="Proteomes" id="UP001329915"/>
    </source>
</evidence>
<dbReference type="EC" id="1.8.4.11" evidence="2"/>
<protein>
    <recommendedName>
        <fullName evidence="2">peptide-methionine (S)-S-oxide reductase</fullName>
        <ecNumber evidence="2">1.8.4.11</ecNumber>
    </recommendedName>
</protein>
<evidence type="ECO:0000256" key="4">
    <source>
        <dbReference type="ARBA" id="ARBA00047806"/>
    </source>
</evidence>
<evidence type="ECO:0000313" key="7">
    <source>
        <dbReference type="EMBL" id="WRO21595.1"/>
    </source>
</evidence>
<dbReference type="PANTHER" id="PTHR43774">
    <property type="entry name" value="PEPTIDE METHIONINE SULFOXIDE REDUCTASE"/>
    <property type="match status" value="1"/>
</dbReference>
<dbReference type="Gene3D" id="3.30.1060.10">
    <property type="entry name" value="Peptide methionine sulphoxide reductase MsrA"/>
    <property type="match status" value="1"/>
</dbReference>
<dbReference type="PANTHER" id="PTHR43774:SF1">
    <property type="entry name" value="PEPTIDE METHIONINE SULFOXIDE REDUCTASE MSRA 2"/>
    <property type="match status" value="1"/>
</dbReference>
<dbReference type="GO" id="GO:0008113">
    <property type="term" value="F:peptide-methionine (S)-S-oxide reductase activity"/>
    <property type="evidence" value="ECO:0007669"/>
    <property type="project" value="UniProtKB-EC"/>
</dbReference>
<keyword evidence="3" id="KW-0560">Oxidoreductase</keyword>
<accession>A0AAU0UL18</accession>
<evidence type="ECO:0000256" key="1">
    <source>
        <dbReference type="ARBA" id="ARBA00005591"/>
    </source>
</evidence>
<gene>
    <name evidence="7" type="ORF">MFMK1_001405</name>
</gene>
<sequence length="187" mass="21837">MYRTRVGYAGGTKANPTYHRMGDHTETLEVDFDPGQVSYKELLEVFWRSHNPSRQPWSRQYMSIVFYHSEKQLQDIEADKVFLEQQKGKVVKTKIRAAGEFYRAEAYHQKYYLQLIRDLMKEFSKFYPRVDDFINSTAAARINGYVKGTGSFEKLRGEVDSYGLTPQGKEKLLNIVAGYKNQVLQRL</sequence>
<dbReference type="InterPro" id="IPR002569">
    <property type="entry name" value="Met_Sox_Rdtase_MsrA_dom"/>
</dbReference>
<organism evidence="7 8">
    <name type="scientific">Metallumcola ferriviriculae</name>
    <dbReference type="NCBI Taxonomy" id="3039180"/>
    <lineage>
        <taxon>Bacteria</taxon>
        <taxon>Bacillati</taxon>
        <taxon>Bacillota</taxon>
        <taxon>Clostridia</taxon>
        <taxon>Neomoorellales</taxon>
        <taxon>Desulfitibacteraceae</taxon>
        <taxon>Metallumcola</taxon>
    </lineage>
</organism>
<reference evidence="7 8" key="1">
    <citation type="submission" date="2023-04" db="EMBL/GenBank/DDBJ databases">
        <authorList>
            <person name="Hsu D."/>
        </authorList>
    </citation>
    <scope>NUCLEOTIDE SEQUENCE [LARGE SCALE GENOMIC DNA]</scope>
    <source>
        <strain evidence="7 8">MK1</strain>
    </source>
</reference>
<comment type="similarity">
    <text evidence="1">Belongs to the MsrA Met sulfoxide reductase family.</text>
</comment>
<dbReference type="SUPFAM" id="SSF55068">
    <property type="entry name" value="Peptide methionine sulfoxide reductase"/>
    <property type="match status" value="1"/>
</dbReference>
<comment type="catalytic activity">
    <reaction evidence="5">
        <text>[thioredoxin]-disulfide + L-methionine + H2O = L-methionine (S)-S-oxide + [thioredoxin]-dithiol</text>
        <dbReference type="Rhea" id="RHEA:19993"/>
        <dbReference type="Rhea" id="RHEA-COMP:10698"/>
        <dbReference type="Rhea" id="RHEA-COMP:10700"/>
        <dbReference type="ChEBI" id="CHEBI:15377"/>
        <dbReference type="ChEBI" id="CHEBI:29950"/>
        <dbReference type="ChEBI" id="CHEBI:50058"/>
        <dbReference type="ChEBI" id="CHEBI:57844"/>
        <dbReference type="ChEBI" id="CHEBI:58772"/>
        <dbReference type="EC" id="1.8.4.11"/>
    </reaction>
</comment>
<dbReference type="Proteomes" id="UP001329915">
    <property type="component" value="Chromosome"/>
</dbReference>
<dbReference type="InterPro" id="IPR036509">
    <property type="entry name" value="Met_Sox_Rdtase_MsrA_sf"/>
</dbReference>
<evidence type="ECO:0000256" key="3">
    <source>
        <dbReference type="ARBA" id="ARBA00023002"/>
    </source>
</evidence>
<feature type="domain" description="Peptide methionine sulphoxide reductase MsrA" evidence="6">
    <location>
        <begin position="2"/>
        <end position="114"/>
    </location>
</feature>
<evidence type="ECO:0000259" key="6">
    <source>
        <dbReference type="Pfam" id="PF01625"/>
    </source>
</evidence>
<dbReference type="AlphaFoldDB" id="A0AAU0UL18"/>
<name>A0AAU0UL18_9FIRM</name>
<proteinExistence type="inferred from homology"/>
<dbReference type="RefSeq" id="WP_366924900.1">
    <property type="nucleotide sequence ID" value="NZ_CP121694.1"/>
</dbReference>
<evidence type="ECO:0000256" key="5">
    <source>
        <dbReference type="ARBA" id="ARBA00048782"/>
    </source>
</evidence>
<comment type="catalytic activity">
    <reaction evidence="4">
        <text>L-methionyl-[protein] + [thioredoxin]-disulfide + H2O = L-methionyl-(S)-S-oxide-[protein] + [thioredoxin]-dithiol</text>
        <dbReference type="Rhea" id="RHEA:14217"/>
        <dbReference type="Rhea" id="RHEA-COMP:10698"/>
        <dbReference type="Rhea" id="RHEA-COMP:10700"/>
        <dbReference type="Rhea" id="RHEA-COMP:12313"/>
        <dbReference type="Rhea" id="RHEA-COMP:12315"/>
        <dbReference type="ChEBI" id="CHEBI:15377"/>
        <dbReference type="ChEBI" id="CHEBI:16044"/>
        <dbReference type="ChEBI" id="CHEBI:29950"/>
        <dbReference type="ChEBI" id="CHEBI:44120"/>
        <dbReference type="ChEBI" id="CHEBI:50058"/>
        <dbReference type="EC" id="1.8.4.11"/>
    </reaction>
</comment>
<dbReference type="Pfam" id="PF01625">
    <property type="entry name" value="PMSR"/>
    <property type="match status" value="1"/>
</dbReference>
<dbReference type="KEGG" id="dbc:MFMK1_001405"/>